<protein>
    <submittedName>
        <fullName evidence="2">Uncharacterized protein</fullName>
    </submittedName>
</protein>
<accession>A0A5B7I619</accession>
<evidence type="ECO:0000313" key="2">
    <source>
        <dbReference type="EMBL" id="MPC77723.1"/>
    </source>
</evidence>
<gene>
    <name evidence="2" type="ORF">E2C01_072187</name>
</gene>
<reference evidence="2 3" key="1">
    <citation type="submission" date="2019-05" db="EMBL/GenBank/DDBJ databases">
        <title>Another draft genome of Portunus trituberculatus and its Hox gene families provides insights of decapod evolution.</title>
        <authorList>
            <person name="Jeong J.-H."/>
            <person name="Song I."/>
            <person name="Kim S."/>
            <person name="Choi T."/>
            <person name="Kim D."/>
            <person name="Ryu S."/>
            <person name="Kim W."/>
        </authorList>
    </citation>
    <scope>NUCLEOTIDE SEQUENCE [LARGE SCALE GENOMIC DNA]</scope>
    <source>
        <tissue evidence="2">Muscle</tissue>
    </source>
</reference>
<dbReference type="AlphaFoldDB" id="A0A5B7I619"/>
<feature type="region of interest" description="Disordered" evidence="1">
    <location>
        <begin position="38"/>
        <end position="64"/>
    </location>
</feature>
<name>A0A5B7I619_PORTR</name>
<proteinExistence type="predicted"/>
<dbReference type="Proteomes" id="UP000324222">
    <property type="component" value="Unassembled WGS sequence"/>
</dbReference>
<organism evidence="2 3">
    <name type="scientific">Portunus trituberculatus</name>
    <name type="common">Swimming crab</name>
    <name type="synonym">Neptunus trituberculatus</name>
    <dbReference type="NCBI Taxonomy" id="210409"/>
    <lineage>
        <taxon>Eukaryota</taxon>
        <taxon>Metazoa</taxon>
        <taxon>Ecdysozoa</taxon>
        <taxon>Arthropoda</taxon>
        <taxon>Crustacea</taxon>
        <taxon>Multicrustacea</taxon>
        <taxon>Malacostraca</taxon>
        <taxon>Eumalacostraca</taxon>
        <taxon>Eucarida</taxon>
        <taxon>Decapoda</taxon>
        <taxon>Pleocyemata</taxon>
        <taxon>Brachyura</taxon>
        <taxon>Eubrachyura</taxon>
        <taxon>Portunoidea</taxon>
        <taxon>Portunidae</taxon>
        <taxon>Portuninae</taxon>
        <taxon>Portunus</taxon>
    </lineage>
</organism>
<feature type="compositionally biased region" description="Low complexity" evidence="1">
    <location>
        <begin position="51"/>
        <end position="64"/>
    </location>
</feature>
<evidence type="ECO:0000313" key="3">
    <source>
        <dbReference type="Proteomes" id="UP000324222"/>
    </source>
</evidence>
<sequence>MEGWWASITQASTLPITEGQTRLAGVAWRRAGALRAPQWPLQHPTPNKLPTRTLTTSHSSTRFL</sequence>
<evidence type="ECO:0000256" key="1">
    <source>
        <dbReference type="SAM" id="MobiDB-lite"/>
    </source>
</evidence>
<dbReference type="EMBL" id="VSRR010046581">
    <property type="protein sequence ID" value="MPC77723.1"/>
    <property type="molecule type" value="Genomic_DNA"/>
</dbReference>
<keyword evidence="3" id="KW-1185">Reference proteome</keyword>
<comment type="caution">
    <text evidence="2">The sequence shown here is derived from an EMBL/GenBank/DDBJ whole genome shotgun (WGS) entry which is preliminary data.</text>
</comment>